<dbReference type="Proteomes" id="UP001161247">
    <property type="component" value="Chromosome 7"/>
</dbReference>
<reference evidence="1" key="1">
    <citation type="submission" date="2023-03" db="EMBL/GenBank/DDBJ databases">
        <authorList>
            <person name="Julca I."/>
        </authorList>
    </citation>
    <scope>NUCLEOTIDE SEQUENCE</scope>
</reference>
<sequence length="154" mass="17349">MESVDKDAFSSSLTRKEKESLFIDVDRENHVSNVMKKRAVLTQRAVNNVELSIEDFATVVVVSPSGDTATEGVEVEYEEDEADEIFIEFIPPPVSRPVQQHTSQGREKLFLTEDGIIDLNSSEHEEVAEQSNHWSEGETGDAHFHDGFITVTRR</sequence>
<keyword evidence="2" id="KW-1185">Reference proteome</keyword>
<dbReference type="AlphaFoldDB" id="A0AAV1DZ85"/>
<proteinExistence type="predicted"/>
<evidence type="ECO:0000313" key="1">
    <source>
        <dbReference type="EMBL" id="CAI9112372.1"/>
    </source>
</evidence>
<organism evidence="1 2">
    <name type="scientific">Oldenlandia corymbosa var. corymbosa</name>
    <dbReference type="NCBI Taxonomy" id="529605"/>
    <lineage>
        <taxon>Eukaryota</taxon>
        <taxon>Viridiplantae</taxon>
        <taxon>Streptophyta</taxon>
        <taxon>Embryophyta</taxon>
        <taxon>Tracheophyta</taxon>
        <taxon>Spermatophyta</taxon>
        <taxon>Magnoliopsida</taxon>
        <taxon>eudicotyledons</taxon>
        <taxon>Gunneridae</taxon>
        <taxon>Pentapetalae</taxon>
        <taxon>asterids</taxon>
        <taxon>lamiids</taxon>
        <taxon>Gentianales</taxon>
        <taxon>Rubiaceae</taxon>
        <taxon>Rubioideae</taxon>
        <taxon>Spermacoceae</taxon>
        <taxon>Hedyotis-Oldenlandia complex</taxon>
        <taxon>Oldenlandia</taxon>
    </lineage>
</organism>
<dbReference type="EMBL" id="OX459124">
    <property type="protein sequence ID" value="CAI9112372.1"/>
    <property type="molecule type" value="Genomic_DNA"/>
</dbReference>
<name>A0AAV1DZ85_OLDCO</name>
<gene>
    <name evidence="1" type="ORF">OLC1_LOCUS19585</name>
</gene>
<evidence type="ECO:0000313" key="2">
    <source>
        <dbReference type="Proteomes" id="UP001161247"/>
    </source>
</evidence>
<accession>A0AAV1DZ85</accession>
<protein>
    <submittedName>
        <fullName evidence="1">OLC1v1012818C1</fullName>
    </submittedName>
</protein>